<proteinExistence type="predicted"/>
<keyword evidence="2" id="KW-1185">Reference proteome</keyword>
<evidence type="ECO:0000313" key="2">
    <source>
        <dbReference type="Proteomes" id="UP000585474"/>
    </source>
</evidence>
<sequence length="98" mass="11245">MQASSWGRYRPLRSLLVKAMGWCVPTDGEERLYTSSSVCPQRFGSARTSPKSKSSMDYLYITNRGPVVPISPFRPLAKFFVLDLHEHLCDGSIERWQY</sequence>
<comment type="caution">
    <text evidence="1">The sequence shown here is derived from an EMBL/GenBank/DDBJ whole genome shotgun (WGS) entry which is preliminary data.</text>
</comment>
<evidence type="ECO:0000313" key="1">
    <source>
        <dbReference type="EMBL" id="GFS31483.1"/>
    </source>
</evidence>
<protein>
    <submittedName>
        <fullName evidence="1">Uncharacterized protein</fullName>
    </submittedName>
</protein>
<dbReference type="Proteomes" id="UP000585474">
    <property type="component" value="Unassembled WGS sequence"/>
</dbReference>
<dbReference type="EMBL" id="BJWL01000145">
    <property type="protein sequence ID" value="GFS31483.1"/>
    <property type="molecule type" value="Genomic_DNA"/>
</dbReference>
<dbReference type="AlphaFoldDB" id="A0A7J0DB81"/>
<organism evidence="1 2">
    <name type="scientific">Actinidia rufa</name>
    <dbReference type="NCBI Taxonomy" id="165716"/>
    <lineage>
        <taxon>Eukaryota</taxon>
        <taxon>Viridiplantae</taxon>
        <taxon>Streptophyta</taxon>
        <taxon>Embryophyta</taxon>
        <taxon>Tracheophyta</taxon>
        <taxon>Spermatophyta</taxon>
        <taxon>Magnoliopsida</taxon>
        <taxon>eudicotyledons</taxon>
        <taxon>Gunneridae</taxon>
        <taxon>Pentapetalae</taxon>
        <taxon>asterids</taxon>
        <taxon>Ericales</taxon>
        <taxon>Actinidiaceae</taxon>
        <taxon>Actinidia</taxon>
    </lineage>
</organism>
<name>A0A7J0DB81_9ERIC</name>
<reference evidence="2" key="1">
    <citation type="submission" date="2019-07" db="EMBL/GenBank/DDBJ databases">
        <title>De Novo Assembly of kiwifruit Actinidia rufa.</title>
        <authorList>
            <person name="Sugita-Konishi S."/>
            <person name="Sato K."/>
            <person name="Mori E."/>
            <person name="Abe Y."/>
            <person name="Kisaki G."/>
            <person name="Hamano K."/>
            <person name="Suezawa K."/>
            <person name="Otani M."/>
            <person name="Fukuda T."/>
            <person name="Manabe T."/>
            <person name="Gomi K."/>
            <person name="Tabuchi M."/>
            <person name="Akimitsu K."/>
            <person name="Kataoka I."/>
        </authorList>
    </citation>
    <scope>NUCLEOTIDE SEQUENCE [LARGE SCALE GENOMIC DNA]</scope>
    <source>
        <strain evidence="2">cv. Fuchu</strain>
    </source>
</reference>
<gene>
    <name evidence="1" type="ORF">Acr_00g0017640</name>
</gene>
<accession>A0A7J0DB81</accession>